<feature type="transmembrane region" description="Helical" evidence="8">
    <location>
        <begin position="20"/>
        <end position="36"/>
    </location>
</feature>
<dbReference type="Pfam" id="PF07690">
    <property type="entry name" value="MFS_1"/>
    <property type="match status" value="1"/>
</dbReference>
<evidence type="ECO:0000256" key="4">
    <source>
        <dbReference type="ARBA" id="ARBA00022475"/>
    </source>
</evidence>
<gene>
    <name evidence="10" type="ORF">V1351_13630</name>
</gene>
<dbReference type="CDD" id="cd17324">
    <property type="entry name" value="MFS_NepI_like"/>
    <property type="match status" value="1"/>
</dbReference>
<evidence type="ECO:0000256" key="8">
    <source>
        <dbReference type="SAM" id="Phobius"/>
    </source>
</evidence>
<evidence type="ECO:0000256" key="6">
    <source>
        <dbReference type="ARBA" id="ARBA00022989"/>
    </source>
</evidence>
<organism evidence="10 11">
    <name type="scientific">Janibacter alittae</name>
    <dbReference type="NCBI Taxonomy" id="3115209"/>
    <lineage>
        <taxon>Bacteria</taxon>
        <taxon>Bacillati</taxon>
        <taxon>Actinomycetota</taxon>
        <taxon>Actinomycetes</taxon>
        <taxon>Micrococcales</taxon>
        <taxon>Intrasporangiaceae</taxon>
        <taxon>Janibacter</taxon>
    </lineage>
</organism>
<feature type="transmembrane region" description="Helical" evidence="8">
    <location>
        <begin position="86"/>
        <end position="105"/>
    </location>
</feature>
<feature type="transmembrane region" description="Helical" evidence="8">
    <location>
        <begin position="348"/>
        <end position="368"/>
    </location>
</feature>
<evidence type="ECO:0000256" key="5">
    <source>
        <dbReference type="ARBA" id="ARBA00022692"/>
    </source>
</evidence>
<keyword evidence="11" id="KW-1185">Reference proteome</keyword>
<dbReference type="Proteomes" id="UP001382727">
    <property type="component" value="Chromosome"/>
</dbReference>
<dbReference type="InterPro" id="IPR020846">
    <property type="entry name" value="MFS_dom"/>
</dbReference>
<dbReference type="PANTHER" id="PTHR43271:SF1">
    <property type="entry name" value="INNER MEMBRANE TRANSPORT PROTEIN YNFM"/>
    <property type="match status" value="1"/>
</dbReference>
<feature type="transmembrane region" description="Helical" evidence="8">
    <location>
        <begin position="374"/>
        <end position="396"/>
    </location>
</feature>
<keyword evidence="3" id="KW-0813">Transport</keyword>
<dbReference type="EMBL" id="CP144913">
    <property type="protein sequence ID" value="WXB75968.1"/>
    <property type="molecule type" value="Genomic_DNA"/>
</dbReference>
<evidence type="ECO:0000313" key="11">
    <source>
        <dbReference type="Proteomes" id="UP001382727"/>
    </source>
</evidence>
<reference evidence="10 11" key="1">
    <citation type="submission" date="2024-02" db="EMBL/GenBank/DDBJ databases">
        <title>Janibacter sp. nov., isolated from gut of marine sandworm.</title>
        <authorList>
            <person name="Kim B."/>
            <person name="Jun M.O."/>
            <person name="Shin N.-R."/>
        </authorList>
    </citation>
    <scope>NUCLEOTIDE SEQUENCE [LARGE SCALE GENOMIC DNA]</scope>
    <source>
        <strain evidence="10 11">A1S7</strain>
    </source>
</reference>
<keyword evidence="5 8" id="KW-0812">Transmembrane</keyword>
<evidence type="ECO:0000313" key="10">
    <source>
        <dbReference type="EMBL" id="WXB75968.1"/>
    </source>
</evidence>
<dbReference type="RefSeq" id="WP_338748737.1">
    <property type="nucleotide sequence ID" value="NZ_CP144913.1"/>
</dbReference>
<feature type="transmembrane region" description="Helical" evidence="8">
    <location>
        <begin position="56"/>
        <end position="74"/>
    </location>
</feature>
<dbReference type="InterPro" id="IPR011701">
    <property type="entry name" value="MFS"/>
</dbReference>
<sequence length="400" mass="41287">MRIPDRPPVGEVTTRRQARLVVALVCAALATFAQLYSPQGVLPEIARDLGTGADTAALTISASTLGLAVAVLPWSFVGDRYGRRSAMLVAVVGATGLGLVSAWLPTLELVLLARLLQGVFLAGVPALAMAYLNDEVEATAAVVAAGWFVGGTTIGGLTGRIVATPVAEQTSWRWGLTVVSIIAAVAALAFVLLAPAERGHVASRAGGAQEVLRKVGGNLRDPALVGLYLTAFLLMGGFVAMYNYISFRLVAPPYLLPGWLVGLAFLAYLAGTVSAPRAGVLASRHGRYPVIVVMVLVMLAGIGITLAEQLWLVLAGLVVLTAGFFGAHSVASGWASARAVHSRSQSTALYNLAYYGGSSVLGWAGGLAWEAAGWGGVVGFVAAAVVLALTILEVCVRRSG</sequence>
<feature type="transmembrane region" description="Helical" evidence="8">
    <location>
        <begin position="288"/>
        <end position="307"/>
    </location>
</feature>
<dbReference type="InterPro" id="IPR036259">
    <property type="entry name" value="MFS_trans_sf"/>
</dbReference>
<keyword evidence="7 8" id="KW-0472">Membrane</keyword>
<evidence type="ECO:0000256" key="2">
    <source>
        <dbReference type="ARBA" id="ARBA00008335"/>
    </source>
</evidence>
<feature type="transmembrane region" description="Helical" evidence="8">
    <location>
        <begin position="111"/>
        <end position="132"/>
    </location>
</feature>
<comment type="similarity">
    <text evidence="2">Belongs to the major facilitator superfamily.</text>
</comment>
<keyword evidence="4" id="KW-1003">Cell membrane</keyword>
<evidence type="ECO:0000256" key="1">
    <source>
        <dbReference type="ARBA" id="ARBA00004651"/>
    </source>
</evidence>
<feature type="transmembrane region" description="Helical" evidence="8">
    <location>
        <begin position="174"/>
        <end position="194"/>
    </location>
</feature>
<dbReference type="Gene3D" id="1.20.1250.20">
    <property type="entry name" value="MFS general substrate transporter like domains"/>
    <property type="match status" value="1"/>
</dbReference>
<dbReference type="SUPFAM" id="SSF103473">
    <property type="entry name" value="MFS general substrate transporter"/>
    <property type="match status" value="1"/>
</dbReference>
<feature type="transmembrane region" description="Helical" evidence="8">
    <location>
        <begin position="139"/>
        <end position="162"/>
    </location>
</feature>
<dbReference type="PROSITE" id="PS50850">
    <property type="entry name" value="MFS"/>
    <property type="match status" value="1"/>
</dbReference>
<evidence type="ECO:0000259" key="9">
    <source>
        <dbReference type="PROSITE" id="PS50850"/>
    </source>
</evidence>
<name>A0ABZ2MG35_9MICO</name>
<feature type="transmembrane region" description="Helical" evidence="8">
    <location>
        <begin position="223"/>
        <end position="245"/>
    </location>
</feature>
<accession>A0ABZ2MG35</accession>
<keyword evidence="6 8" id="KW-1133">Transmembrane helix</keyword>
<comment type="subcellular location">
    <subcellularLocation>
        <location evidence="1">Cell membrane</location>
        <topology evidence="1">Multi-pass membrane protein</topology>
    </subcellularLocation>
</comment>
<feature type="transmembrane region" description="Helical" evidence="8">
    <location>
        <begin position="257"/>
        <end position="276"/>
    </location>
</feature>
<evidence type="ECO:0000256" key="3">
    <source>
        <dbReference type="ARBA" id="ARBA00022448"/>
    </source>
</evidence>
<feature type="domain" description="Major facilitator superfamily (MFS) profile" evidence="9">
    <location>
        <begin position="19"/>
        <end position="400"/>
    </location>
</feature>
<dbReference type="PANTHER" id="PTHR43271">
    <property type="entry name" value="BLL2771 PROTEIN"/>
    <property type="match status" value="1"/>
</dbReference>
<protein>
    <submittedName>
        <fullName evidence="10">MFS transporter</fullName>
    </submittedName>
</protein>
<proteinExistence type="inferred from homology"/>
<evidence type="ECO:0000256" key="7">
    <source>
        <dbReference type="ARBA" id="ARBA00023136"/>
    </source>
</evidence>
<feature type="transmembrane region" description="Helical" evidence="8">
    <location>
        <begin position="313"/>
        <end position="336"/>
    </location>
</feature>